<dbReference type="PROSITE" id="PS00972">
    <property type="entry name" value="USP_1"/>
    <property type="match status" value="1"/>
</dbReference>
<evidence type="ECO:0000256" key="2">
    <source>
        <dbReference type="ARBA" id="ARBA00009085"/>
    </source>
</evidence>
<sequence length="492" mass="55441">MTVVFSVKWQKEVFQAVEIDTSQPPLVFKCQLYALTGVPPERQKIMVKGGLLKDDADWATLGIKEGQKLMMMGTADEIVKAPEKGPVFMEDLPEEEQVVAVMPAPECSYGHSAGLYNLGNTCYMNSTLQCLHSVPELKSALLSYTNSGRNTELDQYSHLLTVATRDLFSELDKNVKPVAPLQFLSILRKKYPQFAQQHNGSYMQQDAEECWTQLMYTLSQSLRSTDSDSSEALTAVKTLFGIGFVNRVFCAESGEESFENESVYALKCHISQEINHLHEGLKCVLNRSICSLLLEKRDKSKGEDIEGNMQHSFFNKVDYPLELDVYDFCSDELRQKLQAPRQALRELEDVKLGIKVENNKKENKVDAPKLKEGSSNEIGEPSGVIERGKVQLTGIYDLVAVLTHKGRSADSGHYVAWVKQDTGASFKPTSSLFWHIYLPFFNLIIHGETRTGKWILFDDDNPSTQREEDITKLSGGGDWHMAYICMYKARVV</sequence>
<comment type="catalytic activity">
    <reaction evidence="1 7">
        <text>Thiol-dependent hydrolysis of ester, thioester, amide, peptide and isopeptide bonds formed by the C-terminal Gly of ubiquitin (a 76-residue protein attached to proteins as an intracellular targeting signal).</text>
        <dbReference type="EC" id="3.4.19.12"/>
    </reaction>
</comment>
<dbReference type="InterPro" id="IPR029071">
    <property type="entry name" value="Ubiquitin-like_domsf"/>
</dbReference>
<dbReference type="PROSITE" id="PS00299">
    <property type="entry name" value="UBIQUITIN_1"/>
    <property type="match status" value="1"/>
</dbReference>
<dbReference type="PANTHER" id="PTHR43982">
    <property type="entry name" value="UBIQUITIN CARBOXYL-TERMINAL HYDROLASE"/>
    <property type="match status" value="1"/>
</dbReference>
<comment type="caution">
    <text evidence="10">The sequence shown here is derived from an EMBL/GenBank/DDBJ whole genome shotgun (WGS) entry which is preliminary data.</text>
</comment>
<dbReference type="CDD" id="cd16104">
    <property type="entry name" value="Ubl_USP14_like"/>
    <property type="match status" value="1"/>
</dbReference>
<dbReference type="SUPFAM" id="SSF54001">
    <property type="entry name" value="Cysteine proteinases"/>
    <property type="match status" value="1"/>
</dbReference>
<dbReference type="PROSITE" id="PS50235">
    <property type="entry name" value="USP_3"/>
    <property type="match status" value="1"/>
</dbReference>
<dbReference type="InterPro" id="IPR001394">
    <property type="entry name" value="Peptidase_C19_UCH"/>
</dbReference>
<evidence type="ECO:0000313" key="10">
    <source>
        <dbReference type="EMBL" id="KAG6471222.1"/>
    </source>
</evidence>
<keyword evidence="3 7" id="KW-0645">Protease</keyword>
<evidence type="ECO:0000256" key="4">
    <source>
        <dbReference type="ARBA" id="ARBA00022786"/>
    </source>
</evidence>
<protein>
    <recommendedName>
        <fullName evidence="7">Ubiquitin carboxyl-terminal hydrolase</fullName>
        <ecNumber evidence="7">3.4.19.12</ecNumber>
    </recommendedName>
</protein>
<dbReference type="InterPro" id="IPR038765">
    <property type="entry name" value="Papain-like_cys_pep_sf"/>
</dbReference>
<evidence type="ECO:0000256" key="6">
    <source>
        <dbReference type="ARBA" id="ARBA00022807"/>
    </source>
</evidence>
<keyword evidence="5 7" id="KW-0378">Hydrolase</keyword>
<dbReference type="InterPro" id="IPR018200">
    <property type="entry name" value="USP_CS"/>
</dbReference>
<dbReference type="Gene3D" id="3.90.70.10">
    <property type="entry name" value="Cysteine proteinases"/>
    <property type="match status" value="1"/>
</dbReference>
<dbReference type="GO" id="GO:0043161">
    <property type="term" value="P:proteasome-mediated ubiquitin-dependent protein catabolic process"/>
    <property type="evidence" value="ECO:0007669"/>
    <property type="project" value="InterPro"/>
</dbReference>
<dbReference type="FunFam" id="3.10.20.90:FF:000119">
    <property type="entry name" value="Ubiquitin carboxyl-terminal hydrolase 14"/>
    <property type="match status" value="1"/>
</dbReference>
<evidence type="ECO:0000313" key="11">
    <source>
        <dbReference type="Proteomes" id="UP000734854"/>
    </source>
</evidence>
<evidence type="ECO:0000256" key="5">
    <source>
        <dbReference type="ARBA" id="ARBA00022801"/>
    </source>
</evidence>
<evidence type="ECO:0000256" key="7">
    <source>
        <dbReference type="RuleBase" id="RU366025"/>
    </source>
</evidence>
<name>A0A8J5CAT3_ZINOF</name>
<keyword evidence="4 7" id="KW-0833">Ubl conjugation pathway</keyword>
<dbReference type="InterPro" id="IPR000626">
    <property type="entry name" value="Ubiquitin-like_dom"/>
</dbReference>
<reference evidence="10 11" key="1">
    <citation type="submission" date="2020-08" db="EMBL/GenBank/DDBJ databases">
        <title>Plant Genome Project.</title>
        <authorList>
            <person name="Zhang R.-G."/>
        </authorList>
    </citation>
    <scope>NUCLEOTIDE SEQUENCE [LARGE SCALE GENOMIC DNA]</scope>
    <source>
        <tissue evidence="10">Rhizome</tissue>
    </source>
</reference>
<organism evidence="10 11">
    <name type="scientific">Zingiber officinale</name>
    <name type="common">Ginger</name>
    <name type="synonym">Amomum zingiber</name>
    <dbReference type="NCBI Taxonomy" id="94328"/>
    <lineage>
        <taxon>Eukaryota</taxon>
        <taxon>Viridiplantae</taxon>
        <taxon>Streptophyta</taxon>
        <taxon>Embryophyta</taxon>
        <taxon>Tracheophyta</taxon>
        <taxon>Spermatophyta</taxon>
        <taxon>Magnoliopsida</taxon>
        <taxon>Liliopsida</taxon>
        <taxon>Zingiberales</taxon>
        <taxon>Zingiberaceae</taxon>
        <taxon>Zingiber</taxon>
    </lineage>
</organism>
<dbReference type="EMBL" id="JACMSC010000021">
    <property type="protein sequence ID" value="KAG6471222.1"/>
    <property type="molecule type" value="Genomic_DNA"/>
</dbReference>
<dbReference type="GO" id="GO:0070628">
    <property type="term" value="F:proteasome binding"/>
    <property type="evidence" value="ECO:0007669"/>
    <property type="project" value="TreeGrafter"/>
</dbReference>
<dbReference type="InterPro" id="IPR044635">
    <property type="entry name" value="UBP14-like"/>
</dbReference>
<dbReference type="PROSITE" id="PS00973">
    <property type="entry name" value="USP_2"/>
    <property type="match status" value="1"/>
</dbReference>
<dbReference type="Proteomes" id="UP000734854">
    <property type="component" value="Unassembled WGS sequence"/>
</dbReference>
<accession>A0A8J5CAT3</accession>
<dbReference type="Gene3D" id="3.10.20.90">
    <property type="entry name" value="Phosphatidylinositol 3-kinase Catalytic Subunit, Chain A, domain 1"/>
    <property type="match status" value="1"/>
</dbReference>
<dbReference type="Pfam" id="PF00240">
    <property type="entry name" value="ubiquitin"/>
    <property type="match status" value="1"/>
</dbReference>
<comment type="function">
    <text evidence="7">Recognizes and hydrolyzes the peptide bond at the C-terminal Gly of ubiquitin. Involved in the processing of poly-ubiquitin precursors as well as that of ubiquitinated proteins.</text>
</comment>
<dbReference type="Pfam" id="PF00443">
    <property type="entry name" value="UCH"/>
    <property type="match status" value="1"/>
</dbReference>
<feature type="domain" description="Ubiquitin-like" evidence="8">
    <location>
        <begin position="3"/>
        <end position="72"/>
    </location>
</feature>
<keyword evidence="6 7" id="KW-0788">Thiol protease</keyword>
<evidence type="ECO:0000259" key="8">
    <source>
        <dbReference type="PROSITE" id="PS50053"/>
    </source>
</evidence>
<proteinExistence type="inferred from homology"/>
<dbReference type="GO" id="GO:0061136">
    <property type="term" value="P:regulation of proteasomal protein catabolic process"/>
    <property type="evidence" value="ECO:0007669"/>
    <property type="project" value="TreeGrafter"/>
</dbReference>
<comment type="similarity">
    <text evidence="2 7">Belongs to the peptidase C19 family.</text>
</comment>
<dbReference type="AlphaFoldDB" id="A0A8J5CAT3"/>
<keyword evidence="11" id="KW-1185">Reference proteome</keyword>
<gene>
    <name evidence="10" type="ORF">ZIOFF_072323</name>
</gene>
<dbReference type="PROSITE" id="PS50053">
    <property type="entry name" value="UBIQUITIN_2"/>
    <property type="match status" value="1"/>
</dbReference>
<dbReference type="EC" id="3.4.19.12" evidence="7"/>
<evidence type="ECO:0000259" key="9">
    <source>
        <dbReference type="PROSITE" id="PS50235"/>
    </source>
</evidence>
<feature type="domain" description="USP" evidence="9">
    <location>
        <begin position="113"/>
        <end position="490"/>
    </location>
</feature>
<evidence type="ECO:0000256" key="1">
    <source>
        <dbReference type="ARBA" id="ARBA00000707"/>
    </source>
</evidence>
<dbReference type="GO" id="GO:0016579">
    <property type="term" value="P:protein deubiquitination"/>
    <property type="evidence" value="ECO:0007669"/>
    <property type="project" value="InterPro"/>
</dbReference>
<dbReference type="InterPro" id="IPR028889">
    <property type="entry name" value="USP"/>
</dbReference>
<dbReference type="SMART" id="SM00213">
    <property type="entry name" value="UBQ"/>
    <property type="match status" value="1"/>
</dbReference>
<evidence type="ECO:0000256" key="3">
    <source>
        <dbReference type="ARBA" id="ARBA00022670"/>
    </source>
</evidence>
<dbReference type="SUPFAM" id="SSF54236">
    <property type="entry name" value="Ubiquitin-like"/>
    <property type="match status" value="1"/>
</dbReference>
<dbReference type="GO" id="GO:0004843">
    <property type="term" value="F:cysteine-type deubiquitinase activity"/>
    <property type="evidence" value="ECO:0007669"/>
    <property type="project" value="UniProtKB-UniRule"/>
</dbReference>
<dbReference type="PANTHER" id="PTHR43982:SF1">
    <property type="entry name" value="UBIQUITIN CARBOXYL-TERMINAL HYDROLASE 14"/>
    <property type="match status" value="1"/>
</dbReference>
<dbReference type="InterPro" id="IPR019954">
    <property type="entry name" value="Ubiquitin_CS"/>
</dbReference>